<dbReference type="GO" id="GO:0070403">
    <property type="term" value="F:NAD+ binding"/>
    <property type="evidence" value="ECO:0007669"/>
    <property type="project" value="InterPro"/>
</dbReference>
<feature type="binding site" evidence="13">
    <location>
        <position position="430"/>
    </location>
    <ligand>
        <name>NAD(+)</name>
        <dbReference type="ChEBI" id="CHEBI:57540"/>
    </ligand>
</feature>
<organism evidence="16 17">
    <name type="scientific">Vibrio aquimaris</name>
    <dbReference type="NCBI Taxonomy" id="2587862"/>
    <lineage>
        <taxon>Bacteria</taxon>
        <taxon>Pseudomonadati</taxon>
        <taxon>Pseudomonadota</taxon>
        <taxon>Gammaproteobacteria</taxon>
        <taxon>Vibrionales</taxon>
        <taxon>Vibrionaceae</taxon>
        <taxon>Vibrio</taxon>
    </lineage>
</organism>
<evidence type="ECO:0000256" key="5">
    <source>
        <dbReference type="ARBA" id="ARBA00022963"/>
    </source>
</evidence>
<name>A0A5P9CN24_9VIBR</name>
<evidence type="ECO:0000313" key="17">
    <source>
        <dbReference type="Proteomes" id="UP000326936"/>
    </source>
</evidence>
<evidence type="ECO:0000256" key="10">
    <source>
        <dbReference type="ARBA" id="ARBA00023239"/>
    </source>
</evidence>
<keyword evidence="6 13" id="KW-0560">Oxidoreductase</keyword>
<dbReference type="EC" id="5.3.3.8" evidence="13"/>
<dbReference type="RefSeq" id="WP_152431593.1">
    <property type="nucleotide sequence ID" value="NZ_CBCSDK010000020.1"/>
</dbReference>
<dbReference type="InterPro" id="IPR008927">
    <property type="entry name" value="6-PGluconate_DH-like_C_sf"/>
</dbReference>
<dbReference type="CDD" id="cd06558">
    <property type="entry name" value="crotonase-like"/>
    <property type="match status" value="1"/>
</dbReference>
<dbReference type="GO" id="GO:0004165">
    <property type="term" value="F:delta(3)-delta(2)-enoyl-CoA isomerase activity"/>
    <property type="evidence" value="ECO:0007669"/>
    <property type="project" value="UniProtKB-UniRule"/>
</dbReference>
<feature type="domain" description="3-hydroxyacyl-CoA dehydrogenase C-terminal" evidence="14">
    <location>
        <begin position="628"/>
        <end position="712"/>
    </location>
</feature>
<dbReference type="NCBIfam" id="NF008727">
    <property type="entry name" value="PRK11730.1"/>
    <property type="match status" value="1"/>
</dbReference>
<comment type="catalytic activity">
    <reaction evidence="13">
        <text>a (3Z)-enoyl-CoA = a 4-saturated (2E)-enoyl-CoA</text>
        <dbReference type="Rhea" id="RHEA:45900"/>
        <dbReference type="ChEBI" id="CHEBI:85097"/>
        <dbReference type="ChEBI" id="CHEBI:85489"/>
        <dbReference type="EC" id="5.3.3.8"/>
    </reaction>
</comment>
<feature type="active site" description="For 3-hydroxyacyl-CoA dehydrogenase activity" evidence="13">
    <location>
        <position position="451"/>
    </location>
</feature>
<dbReference type="EMBL" id="CP045350">
    <property type="protein sequence ID" value="QFT27616.1"/>
    <property type="molecule type" value="Genomic_DNA"/>
</dbReference>
<dbReference type="Gene3D" id="1.10.1040.50">
    <property type="match status" value="1"/>
</dbReference>
<dbReference type="PROSITE" id="PS00067">
    <property type="entry name" value="3HCDH"/>
    <property type="match status" value="1"/>
</dbReference>
<keyword evidence="8 13" id="KW-0443">Lipid metabolism</keyword>
<dbReference type="EC" id="5.1.2.3" evidence="13"/>
<dbReference type="OrthoDB" id="5389341at2"/>
<dbReference type="GO" id="GO:0008692">
    <property type="term" value="F:3-hydroxybutyryl-CoA epimerase activity"/>
    <property type="evidence" value="ECO:0007669"/>
    <property type="project" value="UniProtKB-UniRule"/>
</dbReference>
<evidence type="ECO:0000259" key="14">
    <source>
        <dbReference type="Pfam" id="PF00725"/>
    </source>
</evidence>
<comment type="catalytic activity">
    <reaction evidence="12 13">
        <text>a (3S)-3-hydroxyacyl-CoA + NAD(+) = a 3-oxoacyl-CoA + NADH + H(+)</text>
        <dbReference type="Rhea" id="RHEA:22432"/>
        <dbReference type="ChEBI" id="CHEBI:15378"/>
        <dbReference type="ChEBI" id="CHEBI:57318"/>
        <dbReference type="ChEBI" id="CHEBI:57540"/>
        <dbReference type="ChEBI" id="CHEBI:57945"/>
        <dbReference type="ChEBI" id="CHEBI:90726"/>
        <dbReference type="EC" id="1.1.1.35"/>
    </reaction>
</comment>
<dbReference type="Pfam" id="PF00378">
    <property type="entry name" value="ECH_1"/>
    <property type="match status" value="1"/>
</dbReference>
<accession>A0A5P9CN24</accession>
<evidence type="ECO:0000256" key="9">
    <source>
        <dbReference type="ARBA" id="ARBA00023235"/>
    </source>
</evidence>
<dbReference type="SUPFAM" id="SSF48179">
    <property type="entry name" value="6-phosphogluconate dehydrogenase C-terminal domain-like"/>
    <property type="match status" value="2"/>
</dbReference>
<evidence type="ECO:0000313" key="16">
    <source>
        <dbReference type="EMBL" id="QFT27616.1"/>
    </source>
</evidence>
<dbReference type="InterPro" id="IPR012799">
    <property type="entry name" value="FadB"/>
</dbReference>
<evidence type="ECO:0000256" key="6">
    <source>
        <dbReference type="ARBA" id="ARBA00023002"/>
    </source>
</evidence>
<comment type="similarity">
    <text evidence="2">In the central section; belongs to the 3-hydroxyacyl-CoA dehydrogenase family.</text>
</comment>
<keyword evidence="4 13" id="KW-0276">Fatty acid metabolism</keyword>
<feature type="region of interest" description="Enoyl-CoA hydratase/isomerase" evidence="13">
    <location>
        <begin position="1"/>
        <end position="189"/>
    </location>
</feature>
<evidence type="ECO:0000256" key="7">
    <source>
        <dbReference type="ARBA" id="ARBA00023027"/>
    </source>
</evidence>
<comment type="catalytic activity">
    <reaction evidence="13">
        <text>a (3E)-enoyl-CoA = a 4-saturated (2E)-enoyl-CoA</text>
        <dbReference type="Rhea" id="RHEA:45228"/>
        <dbReference type="ChEBI" id="CHEBI:58521"/>
        <dbReference type="ChEBI" id="CHEBI:85097"/>
        <dbReference type="EC" id="5.3.3.8"/>
    </reaction>
</comment>
<dbReference type="EC" id="1.1.1.35" evidence="13"/>
<evidence type="ECO:0000259" key="15">
    <source>
        <dbReference type="Pfam" id="PF02737"/>
    </source>
</evidence>
<feature type="binding site" evidence="13">
    <location>
        <position position="296"/>
    </location>
    <ligand>
        <name>substrate</name>
    </ligand>
</feature>
<dbReference type="GO" id="GO:0004300">
    <property type="term" value="F:enoyl-CoA hydratase activity"/>
    <property type="evidence" value="ECO:0007669"/>
    <property type="project" value="UniProtKB-UniRule"/>
</dbReference>
<feature type="binding site" evidence="13">
    <location>
        <position position="325"/>
    </location>
    <ligand>
        <name>NAD(+)</name>
        <dbReference type="ChEBI" id="CHEBI:57540"/>
    </ligand>
</feature>
<comment type="function">
    <text evidence="13">Involved in the aerobic and anaerobic degradation of long-chain fatty acids via beta-oxidation cycle. Catalyzes the formation of 3-oxoacyl-CoA from enoyl-CoA via L-3-hydroxyacyl-CoA. It can also use D-3-hydroxyacyl-CoA and cis-3-enoyl-CoA as substrate.</text>
</comment>
<dbReference type="KEGG" id="vaq:FIV01_14615"/>
<dbReference type="UniPathway" id="UPA00659"/>
<dbReference type="GO" id="GO:0006635">
    <property type="term" value="P:fatty acid beta-oxidation"/>
    <property type="evidence" value="ECO:0007669"/>
    <property type="project" value="UniProtKB-UniRule"/>
</dbReference>
<dbReference type="PANTHER" id="PTHR43612">
    <property type="entry name" value="TRIFUNCTIONAL ENZYME SUBUNIT ALPHA"/>
    <property type="match status" value="1"/>
</dbReference>
<dbReference type="FunFam" id="3.40.50.720:FF:000009">
    <property type="entry name" value="Fatty oxidation complex, alpha subunit"/>
    <property type="match status" value="1"/>
</dbReference>
<feature type="site" description="Important for catalytic activity" evidence="13">
    <location>
        <position position="119"/>
    </location>
</feature>
<comment type="similarity">
    <text evidence="13">In the C-terminal section; belongs to the 3-hydroxyacyl-CoA dehydrogenase family.</text>
</comment>
<dbReference type="EC" id="4.2.1.17" evidence="13"/>
<comment type="subunit">
    <text evidence="13">Heterotetramer of two alpha chains (FadB) and two beta chains (FadA).</text>
</comment>
<keyword evidence="11 13" id="KW-0511">Multifunctional enzyme</keyword>
<dbReference type="SUPFAM" id="SSF51735">
    <property type="entry name" value="NAD(P)-binding Rossmann-fold domains"/>
    <property type="match status" value="1"/>
</dbReference>
<feature type="binding site" evidence="13">
    <location>
        <position position="501"/>
    </location>
    <ligand>
        <name>substrate</name>
    </ligand>
</feature>
<feature type="binding site" evidence="13">
    <location>
        <position position="661"/>
    </location>
    <ligand>
        <name>substrate</name>
    </ligand>
</feature>
<evidence type="ECO:0000256" key="1">
    <source>
        <dbReference type="ARBA" id="ARBA00005005"/>
    </source>
</evidence>
<dbReference type="InterPro" id="IPR029045">
    <property type="entry name" value="ClpP/crotonase-like_dom_sf"/>
</dbReference>
<comment type="catalytic activity">
    <reaction evidence="13">
        <text>(3S)-3-hydroxybutanoyl-CoA = (3R)-3-hydroxybutanoyl-CoA</text>
        <dbReference type="Rhea" id="RHEA:21760"/>
        <dbReference type="ChEBI" id="CHEBI:57315"/>
        <dbReference type="ChEBI" id="CHEBI:57316"/>
        <dbReference type="EC" id="5.1.2.3"/>
    </reaction>
</comment>
<keyword evidence="9 13" id="KW-0413">Isomerase</keyword>
<dbReference type="InterPro" id="IPR050136">
    <property type="entry name" value="FA_oxidation_alpha_subunit"/>
</dbReference>
<dbReference type="GO" id="GO:0016509">
    <property type="term" value="F:long-chain (3S)-3-hydroxyacyl-CoA dehydrogenase (NAD+) activity"/>
    <property type="evidence" value="ECO:0007669"/>
    <property type="project" value="TreeGrafter"/>
</dbReference>
<comment type="pathway">
    <text evidence="1 13">Lipid metabolism; fatty acid beta-oxidation.</text>
</comment>
<evidence type="ECO:0000256" key="13">
    <source>
        <dbReference type="HAMAP-Rule" id="MF_01621"/>
    </source>
</evidence>
<evidence type="ECO:0000256" key="3">
    <source>
        <dbReference type="ARBA" id="ARBA00008750"/>
    </source>
</evidence>
<feature type="domain" description="3-hydroxyacyl-CoA dehydrogenase C-terminal" evidence="14">
    <location>
        <begin position="497"/>
        <end position="593"/>
    </location>
</feature>
<keyword evidence="10 13" id="KW-0456">Lyase</keyword>
<dbReference type="AlphaFoldDB" id="A0A5P9CN24"/>
<feature type="binding site" evidence="13">
    <location>
        <position position="408"/>
    </location>
    <ligand>
        <name>NAD(+)</name>
        <dbReference type="ChEBI" id="CHEBI:57540"/>
    </ligand>
</feature>
<keyword evidence="5 13" id="KW-0442">Lipid degradation</keyword>
<evidence type="ECO:0000256" key="8">
    <source>
        <dbReference type="ARBA" id="ARBA00023098"/>
    </source>
</evidence>
<comment type="catalytic activity">
    <reaction evidence="13">
        <text>a (3S)-3-hydroxyacyl-CoA = a (2E)-enoyl-CoA + H2O</text>
        <dbReference type="Rhea" id="RHEA:16105"/>
        <dbReference type="ChEBI" id="CHEBI:15377"/>
        <dbReference type="ChEBI" id="CHEBI:57318"/>
        <dbReference type="ChEBI" id="CHEBI:58856"/>
        <dbReference type="EC" id="4.2.1.17"/>
    </reaction>
</comment>
<feature type="site" description="Important for catalytic activity" evidence="13">
    <location>
        <position position="139"/>
    </location>
</feature>
<evidence type="ECO:0000256" key="4">
    <source>
        <dbReference type="ARBA" id="ARBA00022832"/>
    </source>
</evidence>
<evidence type="ECO:0000256" key="11">
    <source>
        <dbReference type="ARBA" id="ARBA00023268"/>
    </source>
</evidence>
<dbReference type="NCBIfam" id="TIGR02437">
    <property type="entry name" value="FadB"/>
    <property type="match status" value="1"/>
</dbReference>
<dbReference type="InterPro" id="IPR036291">
    <property type="entry name" value="NAD(P)-bd_dom_sf"/>
</dbReference>
<dbReference type="InterPro" id="IPR006180">
    <property type="entry name" value="3-OHacyl-CoA_DH_CS"/>
</dbReference>
<feature type="binding site" evidence="13">
    <location>
        <position position="344"/>
    </location>
    <ligand>
        <name>NAD(+)</name>
        <dbReference type="ChEBI" id="CHEBI:57540"/>
    </ligand>
</feature>
<proteinExistence type="inferred from homology"/>
<dbReference type="Gene3D" id="3.40.50.720">
    <property type="entry name" value="NAD(P)-binding Rossmann-like Domain"/>
    <property type="match status" value="1"/>
</dbReference>
<feature type="binding site" evidence="13">
    <location>
        <begin position="401"/>
        <end position="403"/>
    </location>
    <ligand>
        <name>NAD(+)</name>
        <dbReference type="ChEBI" id="CHEBI:57540"/>
    </ligand>
</feature>
<feature type="binding site" evidence="13">
    <location>
        <position position="454"/>
    </location>
    <ligand>
        <name>NAD(+)</name>
        <dbReference type="ChEBI" id="CHEBI:57540"/>
    </ligand>
</feature>
<reference evidence="16 17" key="1">
    <citation type="submission" date="2019-10" db="EMBL/GenBank/DDBJ databases">
        <title>Complete genome sequence of Vibrio sp. strain THAF100, isolated from non-filtered water from the water column of tank 6 of a marine aquarium containing stony-coral fragments. Water maintained at 26 degree C.</title>
        <authorList>
            <person name="Ruckert C."/>
            <person name="Franco A."/>
            <person name="Kalinowski J."/>
            <person name="Glaeser S."/>
        </authorList>
    </citation>
    <scope>NUCLEOTIDE SEQUENCE [LARGE SCALE GENOMIC DNA]</scope>
    <source>
        <strain evidence="16 17">THAF100</strain>
    </source>
</reference>
<dbReference type="Proteomes" id="UP000326936">
    <property type="component" value="Chromosome"/>
</dbReference>
<keyword evidence="7 13" id="KW-0520">NAD</keyword>
<dbReference type="HAMAP" id="MF_01621">
    <property type="entry name" value="FadB"/>
    <property type="match status" value="1"/>
</dbReference>
<evidence type="ECO:0000256" key="12">
    <source>
        <dbReference type="ARBA" id="ARBA00049556"/>
    </source>
</evidence>
<dbReference type="InterPro" id="IPR006176">
    <property type="entry name" value="3-OHacyl-CoA_DH_NAD-bd"/>
</dbReference>
<keyword evidence="17" id="KW-1185">Reference proteome</keyword>
<dbReference type="GO" id="GO:0036125">
    <property type="term" value="C:fatty acid beta-oxidation multienzyme complex"/>
    <property type="evidence" value="ECO:0007669"/>
    <property type="project" value="InterPro"/>
</dbReference>
<dbReference type="Pfam" id="PF02737">
    <property type="entry name" value="3HCDH_N"/>
    <property type="match status" value="1"/>
</dbReference>
<sequence length="723" mass="78939">MIYQAETLQVKELQDGIAELNFCSPNSVNKLDLATLESLNKALDALYSHNGLKGLLLTSNKDAFIVGADITEFMGLFAKPEAELDKWLQFANSIFNKLEDLPVPTLSVLKGHALGGGCECVLATDFRIGDKTTSIGLPETKLGIMPGFGGCVRLPRLIGADSAMEIITQGTACRADEALKIGLIDAVVESESLFESALATISQAINEKVDWQQRRKQKTSALTLSKLESMMSFTMAKGLVAQKAGPHYPAPMKAVVAIEQAAQSDRDDALDIERKYFVELAKSEEAKSLVGLFLNDQYIKGIAKKAEKSASKETKRAAVLGAGIMGGGIAYQSALKGVPVLMKDIAQASLELGMTEASKLLNKRLSRGRIDGFKMAGILASITPSLHYAGIDESDIIVEAVVENPKIKASVLSDVEQQVNPDTVITSNTSTIPINHLAKSLKRPENFCGMHFFNPVHRMPLVEIIRGEHTSEETINRVVAYAAKMGKSPIVVNDCPGFFVNRVLFPYFGGFSMLLRDGADFTQIDKVMERKFGWPMGPAYLLDVVGIDTAHHAQAVMAEGFPQRMGKSYRDAIDALFEANKYGQKNGHGFYSYSVDKRGKPKKTFSEDILPVLSDVCAEKKDFDVQEIIQRMMIPMINEVVLCLEENIIASPQEADMALVYGLGFPPFRGGVFRYLDSIGIAEFVAMAKQHSDLGAMYQVPQLLIDMAAKGETFYGNQQQGSI</sequence>
<feature type="region of interest" description="3-hydroxyacyl-CoA dehydrogenase" evidence="13">
    <location>
        <begin position="311"/>
        <end position="723"/>
    </location>
</feature>
<dbReference type="Pfam" id="PF00725">
    <property type="entry name" value="3HCDH"/>
    <property type="match status" value="2"/>
</dbReference>
<comment type="similarity">
    <text evidence="3 13">In the N-terminal section; belongs to the enoyl-CoA hydratase/isomerase family.</text>
</comment>
<dbReference type="PANTHER" id="PTHR43612:SF3">
    <property type="entry name" value="TRIFUNCTIONAL ENZYME SUBUNIT ALPHA, MITOCHONDRIAL"/>
    <property type="match status" value="1"/>
</dbReference>
<protein>
    <recommendedName>
        <fullName evidence="13">Fatty acid oxidation complex subunit alpha</fullName>
    </recommendedName>
    <domain>
        <recommendedName>
            <fullName evidence="13">Enoyl-CoA hydratase/Delta(3)-cis-Delta(2)-trans-enoyl-CoA isomerase/3-hydroxybutyryl-CoA epimerase</fullName>
            <ecNumber evidence="13">4.2.1.17</ecNumber>
            <ecNumber evidence="13">5.1.2.3</ecNumber>
            <ecNumber evidence="13">5.3.3.8</ecNumber>
        </recommendedName>
    </domain>
    <domain>
        <recommendedName>
            <fullName evidence="13">3-hydroxyacyl-CoA dehydrogenase</fullName>
            <ecNumber evidence="13">1.1.1.35</ecNumber>
        </recommendedName>
    </domain>
</protein>
<dbReference type="FunFam" id="1.10.1040.50:FF:000001">
    <property type="entry name" value="Fatty acid oxidation complex subunit alpha"/>
    <property type="match status" value="1"/>
</dbReference>
<comment type="catalytic activity">
    <reaction evidence="13">
        <text>a 4-saturated-(3S)-3-hydroxyacyl-CoA = a (3E)-enoyl-CoA + H2O</text>
        <dbReference type="Rhea" id="RHEA:20724"/>
        <dbReference type="ChEBI" id="CHEBI:15377"/>
        <dbReference type="ChEBI" id="CHEBI:58521"/>
        <dbReference type="ChEBI" id="CHEBI:137480"/>
        <dbReference type="EC" id="4.2.1.17"/>
    </reaction>
</comment>
<feature type="domain" description="3-hydroxyacyl-CoA dehydrogenase NAD binding" evidence="15">
    <location>
        <begin position="317"/>
        <end position="495"/>
    </location>
</feature>
<evidence type="ECO:0000256" key="2">
    <source>
        <dbReference type="ARBA" id="ARBA00007005"/>
    </source>
</evidence>
<gene>
    <name evidence="13 16" type="primary">fadB</name>
    <name evidence="16" type="ORF">FIV01_14615</name>
</gene>
<dbReference type="SUPFAM" id="SSF52096">
    <property type="entry name" value="ClpP/crotonase"/>
    <property type="match status" value="1"/>
</dbReference>
<dbReference type="InterPro" id="IPR001753">
    <property type="entry name" value="Enoyl-CoA_hydra/iso"/>
</dbReference>
<dbReference type="InterPro" id="IPR006108">
    <property type="entry name" value="3HC_DH_C"/>
</dbReference>
<dbReference type="Gene3D" id="3.90.226.10">
    <property type="entry name" value="2-enoyl-CoA Hydratase, Chain A, domain 1"/>
    <property type="match status" value="1"/>
</dbReference>